<dbReference type="AlphaFoldDB" id="A0A318YCG9"/>
<dbReference type="GeneID" id="37128679"/>
<dbReference type="OrthoDB" id="5153231at2759"/>
<name>A0A318YCG9_ASPNB</name>
<sequence length="562" mass="63610">MIWFHPTCFRIFRATYEPSEEPSVKHLEVFAGATKPVYQPLCSEHEAAASTLEGLLSKHTAPIMQNCFSQELLERLPLEILLMISELIGPCWYLTVLGESRRLIEHQIRDGEIQDPEVDISRDVWMSRVNYRGNSYVVRLSNTPLKPTTSSRVSHVKLPREIQKIVLSTDSIGLRGVQFLDDRATPTRDGSPWYEILDAQHLPRKIHVNFDGLFVREVRLAACDSPSASIMWSSPYPPTFHSRNFYACRKKHRLHYMELGPQVQGLLVCSSAGQTIGIHAFSGTNKPFQDFLDSAHQRVKESIKHWIYFPLNSNERISGAWVRKLKMCQGPAASPTLVLRTCLGRTVTFGTYFPSRITDQLEYYALMSSYDGCVSGLFHDGFDPAYKFISEYGVTCDDTDHSDISVPPPLHAELELPEIPPGRGSISSTWYMTKVSLRGLTKVQVCRDHAQAHQPYVGFLMFYEDGHMEASGQIRWDYGLDDEVSCPVVVKQGVVGERGFIRDIRTARDNLESEAGPSVWQLPETGFIVWWFSHLGDMIEPSRSGIAMARGLCFSSTNQRQP</sequence>
<dbReference type="RefSeq" id="XP_025476745.1">
    <property type="nucleotide sequence ID" value="XM_025626223.1"/>
</dbReference>
<accession>A0A318YCG9</accession>
<evidence type="ECO:0000313" key="2">
    <source>
        <dbReference type="Proteomes" id="UP000247647"/>
    </source>
</evidence>
<gene>
    <name evidence="1" type="ORF">BO87DRAFT_409112</name>
</gene>
<dbReference type="Proteomes" id="UP000247647">
    <property type="component" value="Unassembled WGS sequence"/>
</dbReference>
<protein>
    <submittedName>
        <fullName evidence="1">Uncharacterized protein</fullName>
    </submittedName>
</protein>
<proteinExistence type="predicted"/>
<organism evidence="1 2">
    <name type="scientific">Aspergillus neoniger (strain CBS 115656)</name>
    <dbReference type="NCBI Taxonomy" id="1448310"/>
    <lineage>
        <taxon>Eukaryota</taxon>
        <taxon>Fungi</taxon>
        <taxon>Dikarya</taxon>
        <taxon>Ascomycota</taxon>
        <taxon>Pezizomycotina</taxon>
        <taxon>Eurotiomycetes</taxon>
        <taxon>Eurotiomycetidae</taxon>
        <taxon>Eurotiales</taxon>
        <taxon>Aspergillaceae</taxon>
        <taxon>Aspergillus</taxon>
        <taxon>Aspergillus subgen. Circumdati</taxon>
    </lineage>
</organism>
<reference evidence="1" key="1">
    <citation type="submission" date="2016-12" db="EMBL/GenBank/DDBJ databases">
        <title>The genomes of Aspergillus section Nigri reveals drivers in fungal speciation.</title>
        <authorList>
            <consortium name="DOE Joint Genome Institute"/>
            <person name="Vesth T.C."/>
            <person name="Nybo J."/>
            <person name="Theobald S."/>
            <person name="Brandl J."/>
            <person name="Frisvad J.C."/>
            <person name="Nielsen K.F."/>
            <person name="Lyhne E.K."/>
            <person name="Kogle M.E."/>
            <person name="Kuo A."/>
            <person name="Riley R."/>
            <person name="Clum A."/>
            <person name="Nolan M."/>
            <person name="Lipzen A."/>
            <person name="Salamov A."/>
            <person name="Henrissat B."/>
            <person name="Wiebenga A."/>
            <person name="De Vries R.P."/>
            <person name="Grigoriev I.V."/>
            <person name="Mortensen U.H."/>
            <person name="Andersen M.R."/>
            <person name="Baker S.E."/>
        </authorList>
    </citation>
    <scope>NUCLEOTIDE SEQUENCE [LARGE SCALE GENOMIC DNA]</scope>
    <source>
        <strain evidence="1">CBS 115656</strain>
    </source>
</reference>
<dbReference type="EMBL" id="KZ821474">
    <property type="protein sequence ID" value="PYH31267.1"/>
    <property type="molecule type" value="Genomic_DNA"/>
</dbReference>
<keyword evidence="2" id="KW-1185">Reference proteome</keyword>
<evidence type="ECO:0000313" key="1">
    <source>
        <dbReference type="EMBL" id="PYH31267.1"/>
    </source>
</evidence>